<gene>
    <name evidence="2" type="ORF">EVA_14139</name>
</gene>
<keyword evidence="1" id="KW-1133">Transmembrane helix</keyword>
<evidence type="ECO:0000313" key="2">
    <source>
        <dbReference type="EMBL" id="EJW97755.1"/>
    </source>
</evidence>
<feature type="transmembrane region" description="Helical" evidence="1">
    <location>
        <begin position="21"/>
        <end position="38"/>
    </location>
</feature>
<organism evidence="2">
    <name type="scientific">gut metagenome</name>
    <dbReference type="NCBI Taxonomy" id="749906"/>
    <lineage>
        <taxon>unclassified sequences</taxon>
        <taxon>metagenomes</taxon>
        <taxon>organismal metagenomes</taxon>
    </lineage>
</organism>
<sequence>MMMQCQPIVANSRCTRRSRRRFLSIFFVQNVTLLLGRTK</sequence>
<evidence type="ECO:0000256" key="1">
    <source>
        <dbReference type="SAM" id="Phobius"/>
    </source>
</evidence>
<dbReference type="AlphaFoldDB" id="J9CCR6"/>
<keyword evidence="1" id="KW-0812">Transmembrane</keyword>
<accession>J9CCR6</accession>
<proteinExistence type="predicted"/>
<comment type="caution">
    <text evidence="2">The sequence shown here is derived from an EMBL/GenBank/DDBJ whole genome shotgun (WGS) entry which is preliminary data.</text>
</comment>
<name>J9CCR6_9ZZZZ</name>
<protein>
    <submittedName>
        <fullName evidence="2">Uncharacterized protein</fullName>
    </submittedName>
</protein>
<dbReference type="EMBL" id="AMCI01004607">
    <property type="protein sequence ID" value="EJW97755.1"/>
    <property type="molecule type" value="Genomic_DNA"/>
</dbReference>
<reference evidence="2" key="1">
    <citation type="journal article" date="2012" name="PLoS ONE">
        <title>Gene sets for utilization of primary and secondary nutrition supplies in the distal gut of endangered iberian lynx.</title>
        <authorList>
            <person name="Alcaide M."/>
            <person name="Messina E."/>
            <person name="Richter M."/>
            <person name="Bargiela R."/>
            <person name="Peplies J."/>
            <person name="Huws S.A."/>
            <person name="Newbold C.J."/>
            <person name="Golyshin P.N."/>
            <person name="Simon M.A."/>
            <person name="Lopez G."/>
            <person name="Yakimov M.M."/>
            <person name="Ferrer M."/>
        </authorList>
    </citation>
    <scope>NUCLEOTIDE SEQUENCE</scope>
</reference>
<keyword evidence="1" id="KW-0472">Membrane</keyword>